<dbReference type="Gene3D" id="3.30.559.10">
    <property type="entry name" value="Chloramphenicol acetyltransferase-like domain"/>
    <property type="match status" value="2"/>
</dbReference>
<comment type="similarity">
    <text evidence="1">Belongs to the plant acyltransferase family.</text>
</comment>
<organism evidence="3 4">
    <name type="scientific">Nelumbo nucifera</name>
    <name type="common">Sacred lotus</name>
    <dbReference type="NCBI Taxonomy" id="4432"/>
    <lineage>
        <taxon>Eukaryota</taxon>
        <taxon>Viridiplantae</taxon>
        <taxon>Streptophyta</taxon>
        <taxon>Embryophyta</taxon>
        <taxon>Tracheophyta</taxon>
        <taxon>Spermatophyta</taxon>
        <taxon>Magnoliopsida</taxon>
        <taxon>Proteales</taxon>
        <taxon>Nelumbonaceae</taxon>
        <taxon>Nelumbo</taxon>
    </lineage>
</organism>
<evidence type="ECO:0000313" key="4">
    <source>
        <dbReference type="Proteomes" id="UP000607653"/>
    </source>
</evidence>
<keyword evidence="2" id="KW-0808">Transferase</keyword>
<accession>A0A822Y154</accession>
<dbReference type="InterPro" id="IPR023213">
    <property type="entry name" value="CAT-like_dom_sf"/>
</dbReference>
<dbReference type="Proteomes" id="UP000607653">
    <property type="component" value="Unassembled WGS sequence"/>
</dbReference>
<dbReference type="InterPro" id="IPR050898">
    <property type="entry name" value="Plant_acyltransferase"/>
</dbReference>
<dbReference type="AlphaFoldDB" id="A0A822Y154"/>
<protein>
    <recommendedName>
        <fullName evidence="5">Benzyl alcohol O-benzoyltransferase-like</fullName>
    </recommendedName>
</protein>
<dbReference type="GO" id="GO:0016740">
    <property type="term" value="F:transferase activity"/>
    <property type="evidence" value="ECO:0007669"/>
    <property type="project" value="UniProtKB-KW"/>
</dbReference>
<name>A0A822Y154_NELNU</name>
<dbReference type="PANTHER" id="PTHR31147:SF66">
    <property type="entry name" value="OS05G0315700 PROTEIN"/>
    <property type="match status" value="1"/>
</dbReference>
<dbReference type="EMBL" id="DUZY01000001">
    <property type="protein sequence ID" value="DAD25009.1"/>
    <property type="molecule type" value="Genomic_DNA"/>
</dbReference>
<keyword evidence="4" id="KW-1185">Reference proteome</keyword>
<evidence type="ECO:0000256" key="2">
    <source>
        <dbReference type="ARBA" id="ARBA00022679"/>
    </source>
</evidence>
<reference evidence="3 4" key="1">
    <citation type="journal article" date="2020" name="Mol. Biol. Evol.">
        <title>Distinct Expression and Methylation Patterns for Genes with Different Fates following a Single Whole-Genome Duplication in Flowering Plants.</title>
        <authorList>
            <person name="Shi T."/>
            <person name="Rahmani R.S."/>
            <person name="Gugger P.F."/>
            <person name="Wang M."/>
            <person name="Li H."/>
            <person name="Zhang Y."/>
            <person name="Li Z."/>
            <person name="Wang Q."/>
            <person name="Van de Peer Y."/>
            <person name="Marchal K."/>
            <person name="Chen J."/>
        </authorList>
    </citation>
    <scope>NUCLEOTIDE SEQUENCE [LARGE SCALE GENOMIC DNA]</scope>
    <source>
        <tissue evidence="3">Leaf</tissue>
    </source>
</reference>
<dbReference type="Pfam" id="PF02458">
    <property type="entry name" value="Transferase"/>
    <property type="match status" value="1"/>
</dbReference>
<evidence type="ECO:0008006" key="5">
    <source>
        <dbReference type="Google" id="ProtNLM"/>
    </source>
</evidence>
<sequence length="313" mass="34759">MSVVNQNAQSTALTPKMVQQMIVSALSALRLQGDPFDMWWVIFAIRLNHTMSDASGLVQFMMALGEMARGAHAPSVQPVWQRELLNARDPPHVLCVHHEFDKIKNTNQTALTPLPDLVGRSFFFGPKEVSALRKHLPPHLRMSSTTFEVLTACLWRCRTIALNPDPNEIVRLTVIVNARNRFRPPLPVGYYGNACSTPTVLSTARKLCESPVEYALGLVKETKTVVTDEYMRSLADLIVIRGRPNFTLVGCAYVVSNVSRSGLKDVDFGWGKAVYGGPSAVGPEASTYSAATAKERKGLWCRWAYPGPLWKYL</sequence>
<proteinExistence type="inferred from homology"/>
<dbReference type="PANTHER" id="PTHR31147">
    <property type="entry name" value="ACYL TRANSFERASE 4"/>
    <property type="match status" value="1"/>
</dbReference>
<evidence type="ECO:0000256" key="1">
    <source>
        <dbReference type="ARBA" id="ARBA00009861"/>
    </source>
</evidence>
<evidence type="ECO:0000313" key="3">
    <source>
        <dbReference type="EMBL" id="DAD25009.1"/>
    </source>
</evidence>
<comment type="caution">
    <text evidence="3">The sequence shown here is derived from an EMBL/GenBank/DDBJ whole genome shotgun (WGS) entry which is preliminary data.</text>
</comment>
<gene>
    <name evidence="3" type="ORF">HUJ06_026473</name>
</gene>